<evidence type="ECO:0000259" key="1">
    <source>
        <dbReference type="Pfam" id="PF12937"/>
    </source>
</evidence>
<dbReference type="InterPro" id="IPR036770">
    <property type="entry name" value="Ankyrin_rpt-contain_sf"/>
</dbReference>
<dbReference type="Pfam" id="PF12937">
    <property type="entry name" value="F-box-like"/>
    <property type="match status" value="1"/>
</dbReference>
<dbReference type="PANTHER" id="PTHR46586:SF3">
    <property type="entry name" value="ANKYRIN REPEAT-CONTAINING PROTEIN"/>
    <property type="match status" value="1"/>
</dbReference>
<dbReference type="SUPFAM" id="SSF48403">
    <property type="entry name" value="Ankyrin repeat"/>
    <property type="match status" value="2"/>
</dbReference>
<organism evidence="2 3">
    <name type="scientific">Pandoravirus salinus</name>
    <dbReference type="NCBI Taxonomy" id="1349410"/>
    <lineage>
        <taxon>Viruses</taxon>
        <taxon>Pandoravirus</taxon>
    </lineage>
</organism>
<dbReference type="Gene3D" id="1.20.1280.50">
    <property type="match status" value="1"/>
</dbReference>
<dbReference type="Proteomes" id="UP000204584">
    <property type="component" value="Segment"/>
</dbReference>
<name>S4VWG4_9VIRU</name>
<dbReference type="PANTHER" id="PTHR46586">
    <property type="entry name" value="ANKYRIN REPEAT-CONTAINING PROTEIN"/>
    <property type="match status" value="1"/>
</dbReference>
<gene>
    <name evidence="2" type="ORF">psal_cds_728</name>
</gene>
<dbReference type="GeneID" id="16606495"/>
<dbReference type="EMBL" id="KC977571">
    <property type="protein sequence ID" value="AGO84708.1"/>
    <property type="molecule type" value="Genomic_DNA"/>
</dbReference>
<dbReference type="RefSeq" id="YP_008437781.1">
    <property type="nucleotide sequence ID" value="NC_022098.1"/>
</dbReference>
<protein>
    <submittedName>
        <fullName evidence="2">F-box domain containing protein</fullName>
    </submittedName>
</protein>
<dbReference type="KEGG" id="vg:16606495"/>
<sequence>MTASFDLLPEELVVRVLSALPCAVRIRECALVCARWRRLVGDEAAMGGGPCLARHDRHFGTLVRFDRGYEAALADYAAAAGHITCLDYYVSKRQSDPMEVACVLAARCGRENVLRWLVARGSIYRIGYQCMTDSVYAAIRGGSVPCLEYLLSVFGVHMFDGATACGVAASANHVPMLAHVHARGCMWSDTTCYRHVCHQAVNAGSLACLIYAHRLGGSLGLCDVRHAIRRGYNDVVMYAWSNGVAPTRHCLKIAALYGNIKCFMRAHEAGVPLDACDWQAVVATRHINIVRYACAHGWVPTQACAVAAARAGRVGMVKCLVDRGVGLHSDVLAAAAQSRSLATVRFLHEIGCLWDERVCTAAAHIPNVTMLRYAHENGCPWDIDRCRAASKRSAGCKRRHKTLARYIARHSTCATGQCSDRSC</sequence>
<feature type="domain" description="F-box" evidence="1">
    <location>
        <begin position="6"/>
        <end position="43"/>
    </location>
</feature>
<evidence type="ECO:0000313" key="2">
    <source>
        <dbReference type="EMBL" id="AGO84708.1"/>
    </source>
</evidence>
<dbReference type="InterPro" id="IPR036047">
    <property type="entry name" value="F-box-like_dom_sf"/>
</dbReference>
<proteinExistence type="predicted"/>
<dbReference type="SUPFAM" id="SSF81383">
    <property type="entry name" value="F-box domain"/>
    <property type="match status" value="1"/>
</dbReference>
<dbReference type="InterPro" id="IPR052050">
    <property type="entry name" value="SecEffector_AnkRepeat"/>
</dbReference>
<keyword evidence="3" id="KW-1185">Reference proteome</keyword>
<dbReference type="InterPro" id="IPR001810">
    <property type="entry name" value="F-box_dom"/>
</dbReference>
<dbReference type="Gene3D" id="1.25.40.20">
    <property type="entry name" value="Ankyrin repeat-containing domain"/>
    <property type="match status" value="2"/>
</dbReference>
<accession>S4VWG4</accession>
<evidence type="ECO:0000313" key="3">
    <source>
        <dbReference type="Proteomes" id="UP000204584"/>
    </source>
</evidence>
<reference evidence="2 3" key="1">
    <citation type="journal article" date="2013" name="Science">
        <title>Pandoraviruses: amoeba viruses with genomes up to 2.5 Mb reaching that of parasitic eukaryotes.</title>
        <authorList>
            <person name="Philippe N."/>
            <person name="Legendre M."/>
            <person name="Doutre G."/>
            <person name="Coute Y."/>
            <person name="Poirot O."/>
            <person name="Lescot M."/>
            <person name="Arslan D."/>
            <person name="Seltzer V."/>
            <person name="Bertaux L."/>
            <person name="Bruley C."/>
            <person name="Garin J."/>
            <person name="Claverie J.M."/>
            <person name="Abergel C."/>
        </authorList>
    </citation>
    <scope>NUCLEOTIDE SEQUENCE [LARGE SCALE GENOMIC DNA]</scope>
</reference>